<sequence>MQEINEKEKQRQRILEGISLMPFKNTYQAGRGHARNYSSDNFKESPIRTQSQILIAQRYPFLMEKKICQQISLNNSFMASSEFDYKSKQLDLDRMVVYKKENSYPKFKADQMMKKFDNNYEYLAENIRINGNFLKIINYDKIRDNSEIRLKSKSLFSKNKIKIKSLLASPKKKYLQVVNSQIKCDKNQSVTEAIVEEESSRKGDYSDYGEINIGSFGNIQPNIAKTSNTNSRIKTKKTQVLQTQDIHNQRNSQTSHDIKVQNKKDKFTKVQYGSFGNLEILHDSEISQTENTNIQPSFDSANLDKQNQTHYAFENERKIVFEESTNMITIHDQKNSKQKDEDKQISKSLQDNSIFIDNRIHQQQASYQQSDQTKVNVKMENKIFLKTSQTNQDDQLKSSIQTLISDEKHQINFLNDQYQARSEIKDEIDDQLNQTITENYGEITAAENDIIIDQYQYRD</sequence>
<evidence type="ECO:0000313" key="2">
    <source>
        <dbReference type="Proteomes" id="UP000039865"/>
    </source>
</evidence>
<dbReference type="InParanoid" id="A0A078A903"/>
<dbReference type="AlphaFoldDB" id="A0A078A903"/>
<dbReference type="EMBL" id="CCKQ01006711">
    <property type="protein sequence ID" value="CDW78032.1"/>
    <property type="molecule type" value="Genomic_DNA"/>
</dbReference>
<accession>A0A078A903</accession>
<evidence type="ECO:0000313" key="1">
    <source>
        <dbReference type="EMBL" id="CDW78032.1"/>
    </source>
</evidence>
<name>A0A078A903_STYLE</name>
<proteinExistence type="predicted"/>
<organism evidence="1 2">
    <name type="scientific">Stylonychia lemnae</name>
    <name type="common">Ciliate</name>
    <dbReference type="NCBI Taxonomy" id="5949"/>
    <lineage>
        <taxon>Eukaryota</taxon>
        <taxon>Sar</taxon>
        <taxon>Alveolata</taxon>
        <taxon>Ciliophora</taxon>
        <taxon>Intramacronucleata</taxon>
        <taxon>Spirotrichea</taxon>
        <taxon>Stichotrichia</taxon>
        <taxon>Sporadotrichida</taxon>
        <taxon>Oxytrichidae</taxon>
        <taxon>Stylonychinae</taxon>
        <taxon>Stylonychia</taxon>
    </lineage>
</organism>
<dbReference type="Proteomes" id="UP000039865">
    <property type="component" value="Unassembled WGS sequence"/>
</dbReference>
<protein>
    <submittedName>
        <fullName evidence="1">Uncharacterized protein</fullName>
    </submittedName>
</protein>
<gene>
    <name evidence="1" type="primary">Contig10490.g11195</name>
    <name evidence="1" type="ORF">STYLEM_7002</name>
</gene>
<reference evidence="1 2" key="1">
    <citation type="submission" date="2014-06" db="EMBL/GenBank/DDBJ databases">
        <authorList>
            <person name="Swart Estienne"/>
        </authorList>
    </citation>
    <scope>NUCLEOTIDE SEQUENCE [LARGE SCALE GENOMIC DNA]</scope>
    <source>
        <strain evidence="1 2">130c</strain>
    </source>
</reference>
<keyword evidence="2" id="KW-1185">Reference proteome</keyword>